<dbReference type="EMBL" id="MBUA01000001">
    <property type="protein sequence ID" value="MBC6489805.1"/>
    <property type="molecule type" value="Genomic_DNA"/>
</dbReference>
<keyword evidence="1" id="KW-0812">Transmembrane</keyword>
<feature type="transmembrane region" description="Helical" evidence="1">
    <location>
        <begin position="20"/>
        <end position="37"/>
    </location>
</feature>
<proteinExistence type="predicted"/>
<organism evidence="2 3">
    <name type="scientific">Flavihumibacter stibioxidans</name>
    <dbReference type="NCBI Taxonomy" id="1834163"/>
    <lineage>
        <taxon>Bacteria</taxon>
        <taxon>Pseudomonadati</taxon>
        <taxon>Bacteroidota</taxon>
        <taxon>Chitinophagia</taxon>
        <taxon>Chitinophagales</taxon>
        <taxon>Chitinophagaceae</taxon>
        <taxon>Flavihumibacter</taxon>
    </lineage>
</organism>
<dbReference type="RefSeq" id="WP_187255153.1">
    <property type="nucleotide sequence ID" value="NZ_JBHULF010000006.1"/>
</dbReference>
<reference evidence="2 3" key="1">
    <citation type="submission" date="2016-07" db="EMBL/GenBank/DDBJ databases">
        <title>Genome analysis of Flavihumibacter stibioxidans YS-17.</title>
        <authorList>
            <person name="Shi K."/>
            <person name="Han Y."/>
            <person name="Wang G."/>
        </authorList>
    </citation>
    <scope>NUCLEOTIDE SEQUENCE [LARGE SCALE GENOMIC DNA]</scope>
    <source>
        <strain evidence="2 3">YS-17</strain>
    </source>
</reference>
<evidence type="ECO:0000256" key="1">
    <source>
        <dbReference type="SAM" id="Phobius"/>
    </source>
</evidence>
<evidence type="ECO:0000313" key="2">
    <source>
        <dbReference type="EMBL" id="MBC6489805.1"/>
    </source>
</evidence>
<protein>
    <submittedName>
        <fullName evidence="2">Uncharacterized protein</fullName>
    </submittedName>
</protein>
<feature type="transmembrane region" description="Helical" evidence="1">
    <location>
        <begin position="44"/>
        <end position="63"/>
    </location>
</feature>
<keyword evidence="1" id="KW-1133">Transmembrane helix</keyword>
<evidence type="ECO:0000313" key="3">
    <source>
        <dbReference type="Proteomes" id="UP000765802"/>
    </source>
</evidence>
<dbReference type="Proteomes" id="UP000765802">
    <property type="component" value="Unassembled WGS sequence"/>
</dbReference>
<gene>
    <name evidence="2" type="ORF">BC349_02415</name>
</gene>
<keyword evidence="3" id="KW-1185">Reference proteome</keyword>
<accession>A0ABR7M4Y2</accession>
<comment type="caution">
    <text evidence="2">The sequence shown here is derived from an EMBL/GenBank/DDBJ whole genome shotgun (WGS) entry which is preliminary data.</text>
</comment>
<name>A0ABR7M4Y2_9BACT</name>
<sequence length="194" mass="22876">MVYEYVVTLRNSNRKLIDRFSLLLIGTSVILFLAEYLQSAEKRWVQILGVGLIIGLVALNFYLSRKHGKDVYYNYALYFTALVWATMPQYQWLSIFFVIMGLIERQAKKNLEIGFSSHSIVFNSFPRKIYRWKDFSNIILRDNLLTLDFSNNKIFQRETIDEESDCDENEFNDYCREKLELSRVNHSARPLVGS</sequence>
<feature type="transmembrane region" description="Helical" evidence="1">
    <location>
        <begin position="75"/>
        <end position="103"/>
    </location>
</feature>
<keyword evidence="1" id="KW-0472">Membrane</keyword>